<feature type="transmembrane region" description="Helical" evidence="6">
    <location>
        <begin position="109"/>
        <end position="126"/>
    </location>
</feature>
<dbReference type="InterPro" id="IPR005828">
    <property type="entry name" value="MFS_sugar_transport-like"/>
</dbReference>
<feature type="transmembrane region" description="Helical" evidence="6">
    <location>
        <begin position="132"/>
        <end position="154"/>
    </location>
</feature>
<evidence type="ECO:0000256" key="4">
    <source>
        <dbReference type="ARBA" id="ARBA00022989"/>
    </source>
</evidence>
<dbReference type="Pfam" id="PF00083">
    <property type="entry name" value="Sugar_tr"/>
    <property type="match status" value="1"/>
</dbReference>
<organism evidence="8 9">
    <name type="scientific">Podospora australis</name>
    <dbReference type="NCBI Taxonomy" id="1536484"/>
    <lineage>
        <taxon>Eukaryota</taxon>
        <taxon>Fungi</taxon>
        <taxon>Dikarya</taxon>
        <taxon>Ascomycota</taxon>
        <taxon>Pezizomycotina</taxon>
        <taxon>Sordariomycetes</taxon>
        <taxon>Sordariomycetidae</taxon>
        <taxon>Sordariales</taxon>
        <taxon>Podosporaceae</taxon>
        <taxon>Podospora</taxon>
    </lineage>
</organism>
<dbReference type="EMBL" id="MU864460">
    <property type="protein sequence ID" value="KAK4185157.1"/>
    <property type="molecule type" value="Genomic_DNA"/>
</dbReference>
<comment type="caution">
    <text evidence="8">The sequence shown here is derived from an EMBL/GenBank/DDBJ whole genome shotgun (WGS) entry which is preliminary data.</text>
</comment>
<evidence type="ECO:0000256" key="5">
    <source>
        <dbReference type="ARBA" id="ARBA00023136"/>
    </source>
</evidence>
<dbReference type="InterPro" id="IPR020846">
    <property type="entry name" value="MFS_dom"/>
</dbReference>
<feature type="transmembrane region" description="Helical" evidence="6">
    <location>
        <begin position="166"/>
        <end position="188"/>
    </location>
</feature>
<keyword evidence="5 6" id="KW-0472">Membrane</keyword>
<keyword evidence="3 6" id="KW-0812">Transmembrane</keyword>
<comment type="similarity">
    <text evidence="2">Belongs to the major facilitator superfamily. Sugar transporter (TC 2.A.1.1) family.</text>
</comment>
<feature type="transmembrane region" description="Helical" evidence="6">
    <location>
        <begin position="288"/>
        <end position="306"/>
    </location>
</feature>
<feature type="transmembrane region" description="Helical" evidence="6">
    <location>
        <begin position="389"/>
        <end position="406"/>
    </location>
</feature>
<keyword evidence="9" id="KW-1185">Reference proteome</keyword>
<comment type="subcellular location">
    <subcellularLocation>
        <location evidence="1">Membrane</location>
        <topology evidence="1">Multi-pass membrane protein</topology>
    </subcellularLocation>
</comment>
<feature type="transmembrane region" description="Helical" evidence="6">
    <location>
        <begin position="354"/>
        <end position="377"/>
    </location>
</feature>
<proteinExistence type="inferred from homology"/>
<evidence type="ECO:0000256" key="3">
    <source>
        <dbReference type="ARBA" id="ARBA00022692"/>
    </source>
</evidence>
<dbReference type="GO" id="GO:0005351">
    <property type="term" value="F:carbohydrate:proton symporter activity"/>
    <property type="evidence" value="ECO:0007669"/>
    <property type="project" value="TreeGrafter"/>
</dbReference>
<reference evidence="8" key="2">
    <citation type="submission" date="2023-05" db="EMBL/GenBank/DDBJ databases">
        <authorList>
            <consortium name="Lawrence Berkeley National Laboratory"/>
            <person name="Steindorff A."/>
            <person name="Hensen N."/>
            <person name="Bonometti L."/>
            <person name="Westerberg I."/>
            <person name="Brannstrom I.O."/>
            <person name="Guillou S."/>
            <person name="Cros-Aarteil S."/>
            <person name="Calhoun S."/>
            <person name="Haridas S."/>
            <person name="Kuo A."/>
            <person name="Mondo S."/>
            <person name="Pangilinan J."/>
            <person name="Riley R."/>
            <person name="Labutti K."/>
            <person name="Andreopoulos B."/>
            <person name="Lipzen A."/>
            <person name="Chen C."/>
            <person name="Yanf M."/>
            <person name="Daum C."/>
            <person name="Ng V."/>
            <person name="Clum A."/>
            <person name="Ohm R."/>
            <person name="Martin F."/>
            <person name="Silar P."/>
            <person name="Natvig D."/>
            <person name="Lalanne C."/>
            <person name="Gautier V."/>
            <person name="Ament-Velasquez S.L."/>
            <person name="Kruys A."/>
            <person name="Hutchinson M.I."/>
            <person name="Powell A.J."/>
            <person name="Barry K."/>
            <person name="Miller A.N."/>
            <person name="Grigoriev I.V."/>
            <person name="Debuchy R."/>
            <person name="Gladieux P."/>
            <person name="Thoren M.H."/>
            <person name="Johannesson H."/>
        </authorList>
    </citation>
    <scope>NUCLEOTIDE SEQUENCE</scope>
    <source>
        <strain evidence="8">PSN309</strain>
    </source>
</reference>
<dbReference type="InterPro" id="IPR050360">
    <property type="entry name" value="MFS_Sugar_Transporters"/>
</dbReference>
<reference evidence="8" key="1">
    <citation type="journal article" date="2023" name="Mol. Phylogenet. Evol.">
        <title>Genome-scale phylogeny and comparative genomics of the fungal order Sordariales.</title>
        <authorList>
            <person name="Hensen N."/>
            <person name="Bonometti L."/>
            <person name="Westerberg I."/>
            <person name="Brannstrom I.O."/>
            <person name="Guillou S."/>
            <person name="Cros-Aarteil S."/>
            <person name="Calhoun S."/>
            <person name="Haridas S."/>
            <person name="Kuo A."/>
            <person name="Mondo S."/>
            <person name="Pangilinan J."/>
            <person name="Riley R."/>
            <person name="LaButti K."/>
            <person name="Andreopoulos B."/>
            <person name="Lipzen A."/>
            <person name="Chen C."/>
            <person name="Yan M."/>
            <person name="Daum C."/>
            <person name="Ng V."/>
            <person name="Clum A."/>
            <person name="Steindorff A."/>
            <person name="Ohm R.A."/>
            <person name="Martin F."/>
            <person name="Silar P."/>
            <person name="Natvig D.O."/>
            <person name="Lalanne C."/>
            <person name="Gautier V."/>
            <person name="Ament-Velasquez S.L."/>
            <person name="Kruys A."/>
            <person name="Hutchinson M.I."/>
            <person name="Powell A.J."/>
            <person name="Barry K."/>
            <person name="Miller A.N."/>
            <person name="Grigoriev I.V."/>
            <person name="Debuchy R."/>
            <person name="Gladieux P."/>
            <person name="Hiltunen Thoren M."/>
            <person name="Johannesson H."/>
        </authorList>
    </citation>
    <scope>NUCLEOTIDE SEQUENCE</scope>
    <source>
        <strain evidence="8">PSN309</strain>
    </source>
</reference>
<dbReference type="Gene3D" id="1.20.1250.20">
    <property type="entry name" value="MFS general substrate transporter like domains"/>
    <property type="match status" value="1"/>
</dbReference>
<evidence type="ECO:0000256" key="6">
    <source>
        <dbReference type="SAM" id="Phobius"/>
    </source>
</evidence>
<feature type="domain" description="Major facilitator superfamily (MFS) profile" evidence="7">
    <location>
        <begin position="30"/>
        <end position="407"/>
    </location>
</feature>
<dbReference type="PROSITE" id="PS00217">
    <property type="entry name" value="SUGAR_TRANSPORT_2"/>
    <property type="match status" value="1"/>
</dbReference>
<dbReference type="SUPFAM" id="SSF103473">
    <property type="entry name" value="MFS general substrate transporter"/>
    <property type="match status" value="1"/>
</dbReference>
<evidence type="ECO:0000313" key="9">
    <source>
        <dbReference type="Proteomes" id="UP001302126"/>
    </source>
</evidence>
<dbReference type="PANTHER" id="PTHR48022:SF10">
    <property type="entry name" value="MAJOR FACILITATOR SUPERFAMILY (MFS) PROFILE DOMAIN-CONTAINING PROTEIN"/>
    <property type="match status" value="1"/>
</dbReference>
<gene>
    <name evidence="8" type="ORF">QBC35DRAFT_538421</name>
</gene>
<dbReference type="GO" id="GO:0016020">
    <property type="term" value="C:membrane"/>
    <property type="evidence" value="ECO:0007669"/>
    <property type="project" value="UniProtKB-SubCell"/>
</dbReference>
<name>A0AAN6WRT6_9PEZI</name>
<evidence type="ECO:0000256" key="1">
    <source>
        <dbReference type="ARBA" id="ARBA00004141"/>
    </source>
</evidence>
<feature type="transmembrane region" description="Helical" evidence="6">
    <location>
        <begin position="326"/>
        <end position="345"/>
    </location>
</feature>
<dbReference type="Proteomes" id="UP001302126">
    <property type="component" value="Unassembled WGS sequence"/>
</dbReference>
<protein>
    <submittedName>
        <fullName evidence="8">General substrate transporter</fullName>
    </submittedName>
</protein>
<evidence type="ECO:0000313" key="8">
    <source>
        <dbReference type="EMBL" id="KAK4185157.1"/>
    </source>
</evidence>
<evidence type="ECO:0000259" key="7">
    <source>
        <dbReference type="PROSITE" id="PS50850"/>
    </source>
</evidence>
<dbReference type="InterPro" id="IPR005829">
    <property type="entry name" value="Sugar_transporter_CS"/>
</dbReference>
<feature type="transmembrane region" description="Helical" evidence="6">
    <location>
        <begin position="200"/>
        <end position="219"/>
    </location>
</feature>
<keyword evidence="4 6" id="KW-1133">Transmembrane helix</keyword>
<evidence type="ECO:0000256" key="2">
    <source>
        <dbReference type="ARBA" id="ARBA00010992"/>
    </source>
</evidence>
<dbReference type="AlphaFoldDB" id="A0AAN6WRT6"/>
<dbReference type="InterPro" id="IPR036259">
    <property type="entry name" value="MFS_trans_sf"/>
</dbReference>
<dbReference type="PROSITE" id="PS50850">
    <property type="entry name" value="MFS"/>
    <property type="match status" value="1"/>
</dbReference>
<feature type="transmembrane region" description="Helical" evidence="6">
    <location>
        <begin position="81"/>
        <end position="102"/>
    </location>
</feature>
<dbReference type="PANTHER" id="PTHR48022">
    <property type="entry name" value="PLASTIDIC GLUCOSE TRANSPORTER 4"/>
    <property type="match status" value="1"/>
</dbReference>
<accession>A0AAN6WRT6</accession>
<sequence length="407" mass="43886">MGSSTTSSSGGRALHLPINSLWANRKCVLTCAVVSIANMQYGLDSSCLASLQAMPGFLKVFGYPDPKLNGGYGIDRTFQQLIGSLLTLGAFLSCLLAGTFAAYLGRRPALWAACFLTALGAAIQIGTTSQGVVYLGRFVIGIGNGWLVIFSNIYCAEAAPAHLRAILVGLFTQWVTTGTIVGAVTTWATSRDLGKGSYQIPLGIQFIVPALLSVGLWFVPESPRWLVNRGRLQDARKALERLRGDSLSKEELELEWVETVKGIEEERKMAGGVTALDMFRGTNRRRTLLCFAVIIAQISSGVWFTISYSTYFFVVSGLGVEEAFRFNILKSSVGIIGVQVGMYLMRYVVGRRTILMLGGLFQGLCMLGLGITASTTVPGSPVSRSLVVTYYYYCSYTVGGLASIPMG</sequence>